<evidence type="ECO:0000256" key="5">
    <source>
        <dbReference type="SAM" id="Phobius"/>
    </source>
</evidence>
<feature type="transmembrane region" description="Helical" evidence="5">
    <location>
        <begin position="342"/>
        <end position="361"/>
    </location>
</feature>
<dbReference type="OrthoDB" id="2017317at2759"/>
<dbReference type="AlphaFoldDB" id="A0A9W9KRA6"/>
<name>A0A9W9KRA6_9EURO</name>
<feature type="binding site" evidence="4">
    <location>
        <begin position="96"/>
        <end position="101"/>
    </location>
    <ligand>
        <name>substrate</name>
    </ligand>
</feature>
<dbReference type="EMBL" id="JAPMSZ010000001">
    <property type="protein sequence ID" value="KAJ5115320.1"/>
    <property type="molecule type" value="Genomic_DNA"/>
</dbReference>
<keyword evidence="5" id="KW-0472">Membrane</keyword>
<proteinExistence type="predicted"/>
<dbReference type="Gene3D" id="3.10.490.10">
    <property type="entry name" value="Gamma-glutamyl cyclotransferase-like"/>
    <property type="match status" value="1"/>
</dbReference>
<evidence type="ECO:0000256" key="4">
    <source>
        <dbReference type="PIRSR" id="PIRSR617939-2"/>
    </source>
</evidence>
<keyword evidence="5" id="KW-1133">Transmembrane helix</keyword>
<keyword evidence="2" id="KW-0456">Lyase</keyword>
<dbReference type="RefSeq" id="XP_056516511.1">
    <property type="nucleotide sequence ID" value="XM_056651661.1"/>
</dbReference>
<evidence type="ECO:0000256" key="3">
    <source>
        <dbReference type="PIRSR" id="PIRSR617939-1"/>
    </source>
</evidence>
<feature type="binding site" evidence="4">
    <location>
        <position position="306"/>
    </location>
    <ligand>
        <name>substrate</name>
    </ligand>
</feature>
<dbReference type="PANTHER" id="PTHR12935">
    <property type="entry name" value="GAMMA-GLUTAMYLCYCLOTRANSFERASE"/>
    <property type="match status" value="1"/>
</dbReference>
<dbReference type="GO" id="GO:0003839">
    <property type="term" value="F:gamma-glutamylcyclotransferase activity"/>
    <property type="evidence" value="ECO:0007669"/>
    <property type="project" value="UniProtKB-EC"/>
</dbReference>
<evidence type="ECO:0000256" key="2">
    <source>
        <dbReference type="ARBA" id="ARBA00023239"/>
    </source>
</evidence>
<reference evidence="6" key="2">
    <citation type="journal article" date="2023" name="IMA Fungus">
        <title>Comparative genomic study of the Penicillium genus elucidates a diverse pangenome and 15 lateral gene transfer events.</title>
        <authorList>
            <person name="Petersen C."/>
            <person name="Sorensen T."/>
            <person name="Nielsen M.R."/>
            <person name="Sondergaard T.E."/>
            <person name="Sorensen J.L."/>
            <person name="Fitzpatrick D.A."/>
            <person name="Frisvad J.C."/>
            <person name="Nielsen K.L."/>
        </authorList>
    </citation>
    <scope>NUCLEOTIDE SEQUENCE</scope>
    <source>
        <strain evidence="6">IBT 34128</strain>
    </source>
</reference>
<comment type="caution">
    <text evidence="6">The sequence shown here is derived from an EMBL/GenBank/DDBJ whole genome shotgun (WGS) entry which is preliminary data.</text>
</comment>
<dbReference type="PANTHER" id="PTHR12935:SF0">
    <property type="entry name" value="GAMMA-GLUTAMYLCYCLOTRANSFERASE"/>
    <property type="match status" value="1"/>
</dbReference>
<evidence type="ECO:0000313" key="6">
    <source>
        <dbReference type="EMBL" id="KAJ5115320.1"/>
    </source>
</evidence>
<accession>A0A9W9KRA6</accession>
<dbReference type="EC" id="4.3.2.9" evidence="1"/>
<protein>
    <recommendedName>
        <fullName evidence="1">gamma-glutamylcyclotransferase</fullName>
        <ecNumber evidence="1">4.3.2.9</ecNumber>
    </recommendedName>
</protein>
<gene>
    <name evidence="6" type="ORF">NUU61_001079</name>
</gene>
<sequence length="412" mass="45744">MALHHASRETDEEEAVPASQCRFCAVRPLDRLRSVLPAPFANSAASNPRPVPTTTLERRQASVRAASLDQDGHLAEKVAAVINPAEEMASDQTVFYLAYGSNLGTKTFRQRRGIEPLSQISVFVPDLRLTFDLPWLPYVEPCFATTQFRNSYSEGAEGIELEDDVTDSDEDCLSEKASLLMAETRGTRGADYHKRRWHKPLIAVVYEVTLADYAKIIASEGGGRGYSDVVVDCYPFPESYQPTDPVPDHPNTPPFKAHTLISPATRNAGQLGLPTKGFLAHTIPSQATNNMHLRPDPDYAQPSARYLNLISTGAAEHNLPLSYREYLAQIRPYRVTTRGQRVGRALSIAVWAPLLIVILVLSKMFAGPDGRSPQWLVVLGDFLLIAVWKLYDLFFVKVFGDGERTIYDTPAR</sequence>
<keyword evidence="5" id="KW-0812">Transmembrane</keyword>
<feature type="transmembrane region" description="Helical" evidence="5">
    <location>
        <begin position="373"/>
        <end position="391"/>
    </location>
</feature>
<organism evidence="6 7">
    <name type="scientific">Penicillium alfredii</name>
    <dbReference type="NCBI Taxonomy" id="1506179"/>
    <lineage>
        <taxon>Eukaryota</taxon>
        <taxon>Fungi</taxon>
        <taxon>Dikarya</taxon>
        <taxon>Ascomycota</taxon>
        <taxon>Pezizomycotina</taxon>
        <taxon>Eurotiomycetes</taxon>
        <taxon>Eurotiomycetidae</taxon>
        <taxon>Eurotiales</taxon>
        <taxon>Aspergillaceae</taxon>
        <taxon>Penicillium</taxon>
    </lineage>
</organism>
<dbReference type="InterPro" id="IPR017939">
    <property type="entry name" value="G-Glutamylcylcotransferase"/>
</dbReference>
<dbReference type="Proteomes" id="UP001141434">
    <property type="component" value="Unassembled WGS sequence"/>
</dbReference>
<dbReference type="GeneID" id="81390829"/>
<evidence type="ECO:0000313" key="7">
    <source>
        <dbReference type="Proteomes" id="UP001141434"/>
    </source>
</evidence>
<feature type="active site" description="Proton acceptor" evidence="3">
    <location>
        <position position="220"/>
    </location>
</feature>
<reference evidence="6" key="1">
    <citation type="submission" date="2022-11" db="EMBL/GenBank/DDBJ databases">
        <authorList>
            <person name="Petersen C."/>
        </authorList>
    </citation>
    <scope>NUCLEOTIDE SEQUENCE</scope>
    <source>
        <strain evidence="6">IBT 34128</strain>
    </source>
</reference>
<evidence type="ECO:0000256" key="1">
    <source>
        <dbReference type="ARBA" id="ARBA00012346"/>
    </source>
</evidence>
<keyword evidence="7" id="KW-1185">Reference proteome</keyword>